<evidence type="ECO:0000259" key="1">
    <source>
        <dbReference type="PROSITE" id="PS51819"/>
    </source>
</evidence>
<dbReference type="RefSeq" id="WP_126151636.1">
    <property type="nucleotide sequence ID" value="NZ_JBHTMH010000001.1"/>
</dbReference>
<dbReference type="InterPro" id="IPR037523">
    <property type="entry name" value="VOC_core"/>
</dbReference>
<dbReference type="InterPro" id="IPR004360">
    <property type="entry name" value="Glyas_Fos-R_dOase_dom"/>
</dbReference>
<reference evidence="2 3" key="1">
    <citation type="submission" date="2018-12" db="EMBL/GenBank/DDBJ databases">
        <authorList>
            <person name="Criscuolo A."/>
        </authorList>
    </citation>
    <scope>NUCLEOTIDE SEQUENCE [LARGE SCALE GENOMIC DNA]</scope>
    <source>
        <strain evidence="2">ACIP1116281</strain>
    </source>
</reference>
<dbReference type="Pfam" id="PF00903">
    <property type="entry name" value="Glyoxalase"/>
    <property type="match status" value="1"/>
</dbReference>
<name>A0A3S4CFL8_9HYPH</name>
<evidence type="ECO:0000313" key="3">
    <source>
        <dbReference type="Proteomes" id="UP000268844"/>
    </source>
</evidence>
<protein>
    <submittedName>
        <fullName evidence="2">Glyoxalase-like domain protein</fullName>
    </submittedName>
</protein>
<organism evidence="2 3">
    <name type="scientific">Devosia equisanguinis</name>
    <dbReference type="NCBI Taxonomy" id="2490941"/>
    <lineage>
        <taxon>Bacteria</taxon>
        <taxon>Pseudomonadati</taxon>
        <taxon>Pseudomonadota</taxon>
        <taxon>Alphaproteobacteria</taxon>
        <taxon>Hyphomicrobiales</taxon>
        <taxon>Devosiaceae</taxon>
        <taxon>Devosia</taxon>
    </lineage>
</organism>
<dbReference type="PANTHER" id="PTHR35006">
    <property type="entry name" value="GLYOXALASE FAMILY PROTEIN (AFU_ORTHOLOGUE AFUA_5G14830)"/>
    <property type="match status" value="1"/>
</dbReference>
<accession>A0A3S4CFL8</accession>
<proteinExistence type="predicted"/>
<keyword evidence="3" id="KW-1185">Reference proteome</keyword>
<dbReference type="OrthoDB" id="9807407at2"/>
<dbReference type="Proteomes" id="UP000268844">
    <property type="component" value="Unassembled WGS sequence"/>
</dbReference>
<dbReference type="SUPFAM" id="SSF54593">
    <property type="entry name" value="Glyoxalase/Bleomycin resistance protein/Dihydroxybiphenyl dioxygenase"/>
    <property type="match status" value="1"/>
</dbReference>
<dbReference type="CDD" id="cd07262">
    <property type="entry name" value="VOC_like"/>
    <property type="match status" value="1"/>
</dbReference>
<dbReference type="PROSITE" id="PS51819">
    <property type="entry name" value="VOC"/>
    <property type="match status" value="1"/>
</dbReference>
<dbReference type="Gene3D" id="3.10.180.10">
    <property type="entry name" value="2,3-Dihydroxybiphenyl 1,2-Dioxygenase, domain 1"/>
    <property type="match status" value="1"/>
</dbReference>
<evidence type="ECO:0000313" key="2">
    <source>
        <dbReference type="EMBL" id="VDS06132.1"/>
    </source>
</evidence>
<feature type="domain" description="VOC" evidence="1">
    <location>
        <begin position="1"/>
        <end position="121"/>
    </location>
</feature>
<dbReference type="EMBL" id="UZWD01000038">
    <property type="protein sequence ID" value="VDS06132.1"/>
    <property type="molecule type" value="Genomic_DNA"/>
</dbReference>
<dbReference type="PANTHER" id="PTHR35006:SF1">
    <property type="entry name" value="BLL2941 PROTEIN"/>
    <property type="match status" value="1"/>
</dbReference>
<dbReference type="InterPro" id="IPR029068">
    <property type="entry name" value="Glyas_Bleomycin-R_OHBP_Dase"/>
</dbReference>
<sequence length="124" mass="12953">MFSHVMIGSNDLTRSKAFYDATFIALGGKAGEIDAGGRLVYARDGSRLMITTPINGQPATAANGGTIGIFAESADQVRAWHTAGTENGGTSAETPPNLRPNGVFVAYLRDPDGNKLCARTPAPK</sequence>
<dbReference type="AlphaFoldDB" id="A0A3S4CFL8"/>
<gene>
    <name evidence="2" type="ORF">DEVEQU_03285</name>
</gene>